<keyword evidence="8" id="KW-1185">Reference proteome</keyword>
<keyword evidence="5" id="KW-0812">Transmembrane</keyword>
<sequence length="88" mass="9332">MVTGYCLVETTAPQGHELQADAIYFVVNKGATETVGLTNVTVKDVQRNAGFELPLTGGNGIWLILAAGGLLVVIGGGYYYVSKRRENA</sequence>
<keyword evidence="2" id="KW-0964">Secreted</keyword>
<dbReference type="GO" id="GO:0005975">
    <property type="term" value="P:carbohydrate metabolic process"/>
    <property type="evidence" value="ECO:0007669"/>
    <property type="project" value="UniProtKB-ARBA"/>
</dbReference>
<proteinExistence type="predicted"/>
<name>A0A1L7CT93_9CORY</name>
<dbReference type="PROSITE" id="PS50847">
    <property type="entry name" value="GRAM_POS_ANCHORING"/>
    <property type="match status" value="1"/>
</dbReference>
<dbReference type="InterPro" id="IPR019931">
    <property type="entry name" value="LPXTG_anchor"/>
</dbReference>
<keyword evidence="1" id="KW-0134">Cell wall</keyword>
<keyword evidence="3" id="KW-0732">Signal</keyword>
<feature type="domain" description="Gram-positive cocci surface proteins LPxTG" evidence="6">
    <location>
        <begin position="53"/>
        <end position="88"/>
    </location>
</feature>
<evidence type="ECO:0000256" key="3">
    <source>
        <dbReference type="ARBA" id="ARBA00022729"/>
    </source>
</evidence>
<gene>
    <name evidence="7" type="ORF">CFRA_06685</name>
</gene>
<dbReference type="Proteomes" id="UP000185434">
    <property type="component" value="Chromosome"/>
</dbReference>
<keyword evidence="5" id="KW-1133">Transmembrane helix</keyword>
<accession>A0A1L7CT93</accession>
<dbReference type="NCBIfam" id="TIGR01167">
    <property type="entry name" value="LPXTG_anchor"/>
    <property type="match status" value="1"/>
</dbReference>
<keyword evidence="4" id="KW-0572">Peptidoglycan-anchor</keyword>
<evidence type="ECO:0000256" key="2">
    <source>
        <dbReference type="ARBA" id="ARBA00022525"/>
    </source>
</evidence>
<evidence type="ECO:0000313" key="7">
    <source>
        <dbReference type="EMBL" id="APT88988.1"/>
    </source>
</evidence>
<dbReference type="InterPro" id="IPR013783">
    <property type="entry name" value="Ig-like_fold"/>
</dbReference>
<dbReference type="AlphaFoldDB" id="A0A1L7CT93"/>
<reference evidence="7 8" key="1">
    <citation type="submission" date="2014-08" db="EMBL/GenBank/DDBJ databases">
        <title>Complete genome sequence of Corynebacterium frankenforstense ST18(T) (=DSM 45800(T)), isolated from raw cow milk.</title>
        <authorList>
            <person name="Ruckert C."/>
            <person name="Albersmeier A."/>
            <person name="Winkler A."/>
            <person name="Lipski A."/>
            <person name="Kalinowski J."/>
        </authorList>
    </citation>
    <scope>NUCLEOTIDE SEQUENCE [LARGE SCALE GENOMIC DNA]</scope>
    <source>
        <strain evidence="7 8">ST18</strain>
    </source>
</reference>
<evidence type="ECO:0000256" key="1">
    <source>
        <dbReference type="ARBA" id="ARBA00022512"/>
    </source>
</evidence>
<keyword evidence="5" id="KW-0472">Membrane</keyword>
<organism evidence="7 8">
    <name type="scientific">Corynebacterium frankenforstense DSM 45800</name>
    <dbReference type="NCBI Taxonomy" id="1437875"/>
    <lineage>
        <taxon>Bacteria</taxon>
        <taxon>Bacillati</taxon>
        <taxon>Actinomycetota</taxon>
        <taxon>Actinomycetes</taxon>
        <taxon>Mycobacteriales</taxon>
        <taxon>Corynebacteriaceae</taxon>
        <taxon>Corynebacterium</taxon>
    </lineage>
</organism>
<evidence type="ECO:0000313" key="8">
    <source>
        <dbReference type="Proteomes" id="UP000185434"/>
    </source>
</evidence>
<dbReference type="RefSeq" id="WP_075663968.1">
    <property type="nucleotide sequence ID" value="NZ_CP009247.1"/>
</dbReference>
<dbReference type="STRING" id="1437875.CFRA_06685"/>
<dbReference type="KEGG" id="cfk:CFRA_06685"/>
<evidence type="ECO:0000259" key="6">
    <source>
        <dbReference type="PROSITE" id="PS50847"/>
    </source>
</evidence>
<dbReference type="Pfam" id="PF00746">
    <property type="entry name" value="Gram_pos_anchor"/>
    <property type="match status" value="1"/>
</dbReference>
<feature type="transmembrane region" description="Helical" evidence="5">
    <location>
        <begin position="61"/>
        <end position="81"/>
    </location>
</feature>
<dbReference type="OrthoDB" id="3199332at2"/>
<evidence type="ECO:0000256" key="4">
    <source>
        <dbReference type="ARBA" id="ARBA00023088"/>
    </source>
</evidence>
<dbReference type="Gene3D" id="2.60.40.10">
    <property type="entry name" value="Immunoglobulins"/>
    <property type="match status" value="1"/>
</dbReference>
<dbReference type="EMBL" id="CP009247">
    <property type="protein sequence ID" value="APT88988.1"/>
    <property type="molecule type" value="Genomic_DNA"/>
</dbReference>
<protein>
    <recommendedName>
        <fullName evidence="6">Gram-positive cocci surface proteins LPxTG domain-containing protein</fullName>
    </recommendedName>
</protein>
<evidence type="ECO:0000256" key="5">
    <source>
        <dbReference type="SAM" id="Phobius"/>
    </source>
</evidence>